<sequence length="112" mass="12247">MKRIARLLITMLALILTAKIVPGIRIESIGAGFWATLILGLVNVFLKPILTIFTLPLTIFSFGLFLFVINGLMLLLTASMVNDFYVSGLLAAIFGSIILSIINSFMLDVLND</sequence>
<accession>A0A4R8HAL4</accession>
<dbReference type="InterPro" id="IPR007165">
    <property type="entry name" value="Phage_holin_4_2"/>
</dbReference>
<dbReference type="Pfam" id="PF04020">
    <property type="entry name" value="Phage_holin_4_2"/>
    <property type="match status" value="1"/>
</dbReference>
<evidence type="ECO:0000256" key="1">
    <source>
        <dbReference type="SAM" id="Phobius"/>
    </source>
</evidence>
<protein>
    <submittedName>
        <fullName evidence="2">Putative membrane protein</fullName>
    </submittedName>
</protein>
<dbReference type="EMBL" id="SOEG01000006">
    <property type="protein sequence ID" value="TDX52502.1"/>
    <property type="molecule type" value="Genomic_DNA"/>
</dbReference>
<dbReference type="RefSeq" id="WP_018247949.1">
    <property type="nucleotide sequence ID" value="NZ_SOEG01000006.1"/>
</dbReference>
<feature type="transmembrane region" description="Helical" evidence="1">
    <location>
        <begin position="84"/>
        <end position="107"/>
    </location>
</feature>
<dbReference type="AlphaFoldDB" id="A0A4R8HAL4"/>
<keyword evidence="1" id="KW-1133">Transmembrane helix</keyword>
<feature type="transmembrane region" description="Helical" evidence="1">
    <location>
        <begin position="57"/>
        <end position="78"/>
    </location>
</feature>
<evidence type="ECO:0000313" key="2">
    <source>
        <dbReference type="EMBL" id="TDX52502.1"/>
    </source>
</evidence>
<evidence type="ECO:0000313" key="3">
    <source>
        <dbReference type="Proteomes" id="UP000295832"/>
    </source>
</evidence>
<keyword evidence="3" id="KW-1185">Reference proteome</keyword>
<dbReference type="Proteomes" id="UP000295832">
    <property type="component" value="Unassembled WGS sequence"/>
</dbReference>
<proteinExistence type="predicted"/>
<name>A0A4R8HAL4_9FIRM</name>
<keyword evidence="1" id="KW-0812">Transmembrane</keyword>
<feature type="transmembrane region" description="Helical" evidence="1">
    <location>
        <begin position="33"/>
        <end position="50"/>
    </location>
</feature>
<reference evidence="2 3" key="1">
    <citation type="submission" date="2019-03" db="EMBL/GenBank/DDBJ databases">
        <title>Subsurface microbial communities from deep shales in Ohio and West Virginia, USA.</title>
        <authorList>
            <person name="Wrighton K."/>
        </authorList>
    </citation>
    <scope>NUCLEOTIDE SEQUENCE [LARGE SCALE GENOMIC DNA]</scope>
    <source>
        <strain evidence="2 3">MSL 6dP</strain>
    </source>
</reference>
<dbReference type="PANTHER" id="PTHR37309">
    <property type="entry name" value="SLR0284 PROTEIN"/>
    <property type="match status" value="1"/>
</dbReference>
<dbReference type="STRING" id="926561.GCA_000379025_00744"/>
<organism evidence="2 3">
    <name type="scientific">Orenia marismortui</name>
    <dbReference type="NCBI Taxonomy" id="46469"/>
    <lineage>
        <taxon>Bacteria</taxon>
        <taxon>Bacillati</taxon>
        <taxon>Bacillota</taxon>
        <taxon>Clostridia</taxon>
        <taxon>Halanaerobiales</taxon>
        <taxon>Halobacteroidaceae</taxon>
        <taxon>Orenia</taxon>
    </lineage>
</organism>
<dbReference type="PANTHER" id="PTHR37309:SF1">
    <property type="entry name" value="SLR0284 PROTEIN"/>
    <property type="match status" value="1"/>
</dbReference>
<keyword evidence="1" id="KW-0472">Membrane</keyword>
<comment type="caution">
    <text evidence="2">The sequence shown here is derived from an EMBL/GenBank/DDBJ whole genome shotgun (WGS) entry which is preliminary data.</text>
</comment>
<gene>
    <name evidence="2" type="ORF">C7959_10665</name>
</gene>